<accession>A0A2D0NJQ4</accession>
<evidence type="ECO:0000259" key="1">
    <source>
        <dbReference type="Pfam" id="PF05050"/>
    </source>
</evidence>
<sequence length="252" mass="29647">MKLRKLLARAKRKLLKKPFLKDQSLPPYWIDRLLGKQDAWLVQIGSNDGKTGDPFYPLLAKNRQWRALFVEPIPFFFKKLRENYPDTQRFRFENAAVNSGEKLPFYWLSPEVNSEFPDLPYWYEQLGSFDREHIVRQVKPEVIPYIVSETIEGISLPDLLVRHEIKGIDILHIDAEGYDWQILSQLDLQRFQPAFILYEFHHLSPADQAAAAAFLQEKYAHFYVGIDAFAVHRERGRPLLAQLSKHFSKYTK</sequence>
<dbReference type="Pfam" id="PF05050">
    <property type="entry name" value="Methyltransf_21"/>
    <property type="match status" value="1"/>
</dbReference>
<dbReference type="SUPFAM" id="SSF53335">
    <property type="entry name" value="S-adenosyl-L-methionine-dependent methyltransferases"/>
    <property type="match status" value="1"/>
</dbReference>
<evidence type="ECO:0000313" key="2">
    <source>
        <dbReference type="EMBL" id="PHN08596.1"/>
    </source>
</evidence>
<dbReference type="EMBL" id="PDUD01000001">
    <property type="protein sequence ID" value="PHN08596.1"/>
    <property type="molecule type" value="Genomic_DNA"/>
</dbReference>
<comment type="caution">
    <text evidence="2">The sequence shown here is derived from an EMBL/GenBank/DDBJ whole genome shotgun (WGS) entry which is preliminary data.</text>
</comment>
<proteinExistence type="predicted"/>
<gene>
    <name evidence="2" type="ORF">CRP01_01405</name>
</gene>
<name>A0A2D0NJQ4_FLAN2</name>
<feature type="domain" description="Methyltransferase FkbM" evidence="1">
    <location>
        <begin position="43"/>
        <end position="209"/>
    </location>
</feature>
<dbReference type="InterPro" id="IPR006342">
    <property type="entry name" value="FkbM_mtfrase"/>
</dbReference>
<dbReference type="Proteomes" id="UP000223913">
    <property type="component" value="Unassembled WGS sequence"/>
</dbReference>
<organism evidence="2 3">
    <name type="scientific">Flavilitoribacter nigricans (strain ATCC 23147 / DSM 23189 / NBRC 102662 / NCIMB 1420 / SS-2)</name>
    <name type="common">Lewinella nigricans</name>
    <dbReference type="NCBI Taxonomy" id="1122177"/>
    <lineage>
        <taxon>Bacteria</taxon>
        <taxon>Pseudomonadati</taxon>
        <taxon>Bacteroidota</taxon>
        <taxon>Saprospiria</taxon>
        <taxon>Saprospirales</taxon>
        <taxon>Lewinellaceae</taxon>
        <taxon>Flavilitoribacter</taxon>
    </lineage>
</organism>
<reference evidence="2 3" key="1">
    <citation type="submission" date="2017-10" db="EMBL/GenBank/DDBJ databases">
        <title>The draft genome sequence of Lewinella nigricans NBRC 102662.</title>
        <authorList>
            <person name="Wang K."/>
        </authorList>
    </citation>
    <scope>NUCLEOTIDE SEQUENCE [LARGE SCALE GENOMIC DNA]</scope>
    <source>
        <strain evidence="2 3">NBRC 102662</strain>
    </source>
</reference>
<protein>
    <recommendedName>
        <fullName evidence="1">Methyltransferase FkbM domain-containing protein</fullName>
    </recommendedName>
</protein>
<dbReference type="NCBIfam" id="TIGR01444">
    <property type="entry name" value="fkbM_fam"/>
    <property type="match status" value="1"/>
</dbReference>
<dbReference type="Gene3D" id="3.40.50.150">
    <property type="entry name" value="Vaccinia Virus protein VP39"/>
    <property type="match status" value="1"/>
</dbReference>
<keyword evidence="3" id="KW-1185">Reference proteome</keyword>
<evidence type="ECO:0000313" key="3">
    <source>
        <dbReference type="Proteomes" id="UP000223913"/>
    </source>
</evidence>
<dbReference type="OrthoDB" id="9771846at2"/>
<dbReference type="AlphaFoldDB" id="A0A2D0NJQ4"/>
<dbReference type="RefSeq" id="WP_099148186.1">
    <property type="nucleotide sequence ID" value="NZ_PDUD01000001.1"/>
</dbReference>
<dbReference type="InterPro" id="IPR029063">
    <property type="entry name" value="SAM-dependent_MTases_sf"/>
</dbReference>